<comment type="similarity">
    <text evidence="1">Belongs to the ATP-dependent AMP-binding enzyme family.</text>
</comment>
<dbReference type="InterPro" id="IPR042099">
    <property type="entry name" value="ANL_N_sf"/>
</dbReference>
<proteinExistence type="inferred from homology"/>
<comment type="caution">
    <text evidence="5">The sequence shown here is derived from an EMBL/GenBank/DDBJ whole genome shotgun (WGS) entry which is preliminary data.</text>
</comment>
<protein>
    <submittedName>
        <fullName evidence="5">Acyl-CoA synthetase (AMP-forming)/AMP-acid ligase II</fullName>
    </submittedName>
</protein>
<name>A0A7W8Z8R4_9ACTN</name>
<feature type="domain" description="AMP-dependent synthetase/ligase" evidence="3">
    <location>
        <begin position="2"/>
        <end position="309"/>
    </location>
</feature>
<dbReference type="Pfam" id="PF13193">
    <property type="entry name" value="AMP-binding_C"/>
    <property type="match status" value="1"/>
</dbReference>
<dbReference type="SUPFAM" id="SSF56801">
    <property type="entry name" value="Acetyl-CoA synthetase-like"/>
    <property type="match status" value="1"/>
</dbReference>
<reference evidence="5 6" key="1">
    <citation type="submission" date="2020-08" db="EMBL/GenBank/DDBJ databases">
        <title>Sequencing the genomes of 1000 actinobacteria strains.</title>
        <authorList>
            <person name="Klenk H.-P."/>
        </authorList>
    </citation>
    <scope>NUCLEOTIDE SEQUENCE [LARGE SCALE GENOMIC DNA]</scope>
    <source>
        <strain evidence="5 6">DSM 45790</strain>
    </source>
</reference>
<evidence type="ECO:0000259" key="4">
    <source>
        <dbReference type="Pfam" id="PF13193"/>
    </source>
</evidence>
<gene>
    <name evidence="5" type="ORF">BJ981_005222</name>
</gene>
<dbReference type="Gene3D" id="3.30.300.30">
    <property type="match status" value="1"/>
</dbReference>
<dbReference type="GO" id="GO:0031956">
    <property type="term" value="F:medium-chain fatty acid-CoA ligase activity"/>
    <property type="evidence" value="ECO:0007669"/>
    <property type="project" value="TreeGrafter"/>
</dbReference>
<evidence type="ECO:0000256" key="2">
    <source>
        <dbReference type="ARBA" id="ARBA00022598"/>
    </source>
</evidence>
<evidence type="ECO:0000259" key="3">
    <source>
        <dbReference type="Pfam" id="PF00501"/>
    </source>
</evidence>
<dbReference type="InterPro" id="IPR045851">
    <property type="entry name" value="AMP-bd_C_sf"/>
</dbReference>
<organism evidence="5 6">
    <name type="scientific">Sphaerisporangium krabiense</name>
    <dbReference type="NCBI Taxonomy" id="763782"/>
    <lineage>
        <taxon>Bacteria</taxon>
        <taxon>Bacillati</taxon>
        <taxon>Actinomycetota</taxon>
        <taxon>Actinomycetes</taxon>
        <taxon>Streptosporangiales</taxon>
        <taxon>Streptosporangiaceae</taxon>
        <taxon>Sphaerisporangium</taxon>
    </lineage>
</organism>
<keyword evidence="6" id="KW-1185">Reference proteome</keyword>
<dbReference type="AlphaFoldDB" id="A0A7W8Z8R4"/>
<dbReference type="InterPro" id="IPR000873">
    <property type="entry name" value="AMP-dep_synth/lig_dom"/>
</dbReference>
<evidence type="ECO:0000313" key="6">
    <source>
        <dbReference type="Proteomes" id="UP000588112"/>
    </source>
</evidence>
<dbReference type="InterPro" id="IPR025110">
    <property type="entry name" value="AMP-bd_C"/>
</dbReference>
<dbReference type="EMBL" id="JACHBR010000001">
    <property type="protein sequence ID" value="MBB5629523.1"/>
    <property type="molecule type" value="Genomic_DNA"/>
</dbReference>
<accession>A0A7W8Z8R4</accession>
<keyword evidence="2 5" id="KW-0436">Ligase</keyword>
<evidence type="ECO:0000256" key="1">
    <source>
        <dbReference type="ARBA" id="ARBA00006432"/>
    </source>
</evidence>
<dbReference type="PANTHER" id="PTHR43201:SF5">
    <property type="entry name" value="MEDIUM-CHAIN ACYL-COA LIGASE ACSF2, MITOCHONDRIAL"/>
    <property type="match status" value="1"/>
</dbReference>
<evidence type="ECO:0000313" key="5">
    <source>
        <dbReference type="EMBL" id="MBB5629523.1"/>
    </source>
</evidence>
<dbReference type="InterPro" id="IPR020845">
    <property type="entry name" value="AMP-binding_CS"/>
</dbReference>
<dbReference type="Gene3D" id="3.40.50.12780">
    <property type="entry name" value="N-terminal domain of ligase-like"/>
    <property type="match status" value="1"/>
</dbReference>
<dbReference type="PANTHER" id="PTHR43201">
    <property type="entry name" value="ACYL-COA SYNTHETASE"/>
    <property type="match status" value="1"/>
</dbReference>
<dbReference type="Pfam" id="PF00501">
    <property type="entry name" value="AMP-binding"/>
    <property type="match status" value="1"/>
</dbReference>
<dbReference type="PROSITE" id="PS00455">
    <property type="entry name" value="AMP_BINDING"/>
    <property type="match status" value="1"/>
</dbReference>
<dbReference type="Proteomes" id="UP000588112">
    <property type="component" value="Unassembled WGS sequence"/>
</dbReference>
<dbReference type="GO" id="GO:0006631">
    <property type="term" value="P:fatty acid metabolic process"/>
    <property type="evidence" value="ECO:0007669"/>
    <property type="project" value="TreeGrafter"/>
</dbReference>
<feature type="domain" description="AMP-binding enzyme C-terminal" evidence="4">
    <location>
        <begin position="359"/>
        <end position="434"/>
    </location>
</feature>
<sequence length="464" mass="51242">MGICLPNDISWPLVWLSVVSGGYVAVPINRSYQAADIGHILDDAQIGAVVTSSDSAHKFTDLHPRDEQVRLLMADELFEPAAPGGDTEPRDLGELDTVSEDSALANLQFTSGTSGLPKACMLTHSYWLKLGVAMGRCFELTHEDRVLTAQPFSYIDGQWEAAMCLEYGATLIVLPRFSASTFWADVRRYRATVLYVLGSMPQLLFQQPATETDRDNDVRLVLCSAIPVALHRKLESRWDAPWREVYGLTESGLNITAPIDDARSVGQGYIGLPAPNCEARIVDPSGRDAAPGEPGELLVRGPTLMTGYWRRPEATAAALKDGWFHTGDLCVREENGWFRLVGRLKDMVRRGGENIAAAEVEAVICELPFVRACAVVGVADELFGEEVMACIEVGDAEALPSLAREVEQHTRRQLAIFKVPRYVEFWRSLPRTPSERIAKTKIADYDHGERLLAVDFGQRGKKAR</sequence>